<accession>K7LM36</accession>
<name>K7LM36_SOYBN</name>
<dbReference type="HOGENOM" id="CLU_2890308_0_0_1"/>
<evidence type="ECO:0000313" key="2">
    <source>
        <dbReference type="EnsemblPlants" id="KRH36244"/>
    </source>
</evidence>
<protein>
    <submittedName>
        <fullName evidence="1 2">Uncharacterized protein</fullName>
    </submittedName>
</protein>
<dbReference type="EnsemblPlants" id="KRH36244">
    <property type="protein sequence ID" value="KRH36244"/>
    <property type="gene ID" value="GLYMA_10G292600"/>
</dbReference>
<keyword evidence="3" id="KW-1185">Reference proteome</keyword>
<proteinExistence type="predicted"/>
<evidence type="ECO:0000313" key="1">
    <source>
        <dbReference type="EMBL" id="KRH36244.1"/>
    </source>
</evidence>
<dbReference type="Gramene" id="KRH36244">
    <property type="protein sequence ID" value="KRH36244"/>
    <property type="gene ID" value="GLYMA_10G292600"/>
</dbReference>
<reference evidence="2" key="2">
    <citation type="submission" date="2018-02" db="UniProtKB">
        <authorList>
            <consortium name="EnsemblPlants"/>
        </authorList>
    </citation>
    <scope>IDENTIFICATION</scope>
    <source>
        <strain evidence="2">Williams 82</strain>
    </source>
</reference>
<dbReference type="PaxDb" id="3847-GLYMA10G43921.1"/>
<dbReference type="Proteomes" id="UP000008827">
    <property type="component" value="Chromosome 10"/>
</dbReference>
<organism evidence="1">
    <name type="scientific">Glycine max</name>
    <name type="common">Soybean</name>
    <name type="synonym">Glycine hispida</name>
    <dbReference type="NCBI Taxonomy" id="3847"/>
    <lineage>
        <taxon>Eukaryota</taxon>
        <taxon>Viridiplantae</taxon>
        <taxon>Streptophyta</taxon>
        <taxon>Embryophyta</taxon>
        <taxon>Tracheophyta</taxon>
        <taxon>Spermatophyta</taxon>
        <taxon>Magnoliopsida</taxon>
        <taxon>eudicotyledons</taxon>
        <taxon>Gunneridae</taxon>
        <taxon>Pentapetalae</taxon>
        <taxon>rosids</taxon>
        <taxon>fabids</taxon>
        <taxon>Fabales</taxon>
        <taxon>Fabaceae</taxon>
        <taxon>Papilionoideae</taxon>
        <taxon>50 kb inversion clade</taxon>
        <taxon>NPAAA clade</taxon>
        <taxon>indigoferoid/millettioid clade</taxon>
        <taxon>Phaseoleae</taxon>
        <taxon>Glycine</taxon>
        <taxon>Glycine subgen. Soja</taxon>
    </lineage>
</organism>
<dbReference type="InParanoid" id="K7LM36"/>
<evidence type="ECO:0000313" key="3">
    <source>
        <dbReference type="Proteomes" id="UP000008827"/>
    </source>
</evidence>
<sequence>MGMVITDLENYHIKVNSSVPSCQRKMIAIMYVKIIYDYEELLHKGSRQEIITDKYEISYNEWL</sequence>
<reference evidence="1" key="3">
    <citation type="submission" date="2018-07" db="EMBL/GenBank/DDBJ databases">
        <title>WGS assembly of Glycine max.</title>
        <authorList>
            <person name="Schmutz J."/>
            <person name="Cannon S."/>
            <person name="Schlueter J."/>
            <person name="Ma J."/>
            <person name="Mitros T."/>
            <person name="Nelson W."/>
            <person name="Hyten D."/>
            <person name="Song Q."/>
            <person name="Thelen J."/>
            <person name="Cheng J."/>
            <person name="Xu D."/>
            <person name="Hellsten U."/>
            <person name="May G."/>
            <person name="Yu Y."/>
            <person name="Sakurai T."/>
            <person name="Umezawa T."/>
            <person name="Bhattacharyya M."/>
            <person name="Sandhu D."/>
            <person name="Valliyodan B."/>
            <person name="Lindquist E."/>
            <person name="Peto M."/>
            <person name="Grant D."/>
            <person name="Shu S."/>
            <person name="Goodstein D."/>
            <person name="Barry K."/>
            <person name="Futrell-Griggs M."/>
            <person name="Abernathy B."/>
            <person name="Du J."/>
            <person name="Tian Z."/>
            <person name="Zhu L."/>
            <person name="Gill N."/>
            <person name="Joshi T."/>
            <person name="Libault M."/>
            <person name="Sethuraman A."/>
            <person name="Zhang X."/>
            <person name="Shinozaki K."/>
            <person name="Nguyen H."/>
            <person name="Wing R."/>
            <person name="Cregan P."/>
            <person name="Specht J."/>
            <person name="Grimwood J."/>
            <person name="Rokhsar D."/>
            <person name="Stacey G."/>
            <person name="Shoemaker R."/>
            <person name="Jackson S."/>
        </authorList>
    </citation>
    <scope>NUCLEOTIDE SEQUENCE</scope>
    <source>
        <tissue evidence="1">Callus</tissue>
    </source>
</reference>
<dbReference type="EMBL" id="CM000843">
    <property type="protein sequence ID" value="KRH36244.1"/>
    <property type="molecule type" value="Genomic_DNA"/>
</dbReference>
<reference evidence="1 2" key="1">
    <citation type="journal article" date="2010" name="Nature">
        <title>Genome sequence of the palaeopolyploid soybean.</title>
        <authorList>
            <person name="Schmutz J."/>
            <person name="Cannon S.B."/>
            <person name="Schlueter J."/>
            <person name="Ma J."/>
            <person name="Mitros T."/>
            <person name="Nelson W."/>
            <person name="Hyten D.L."/>
            <person name="Song Q."/>
            <person name="Thelen J.J."/>
            <person name="Cheng J."/>
            <person name="Xu D."/>
            <person name="Hellsten U."/>
            <person name="May G.D."/>
            <person name="Yu Y."/>
            <person name="Sakurai T."/>
            <person name="Umezawa T."/>
            <person name="Bhattacharyya M.K."/>
            <person name="Sandhu D."/>
            <person name="Valliyodan B."/>
            <person name="Lindquist E."/>
            <person name="Peto M."/>
            <person name="Grant D."/>
            <person name="Shu S."/>
            <person name="Goodstein D."/>
            <person name="Barry K."/>
            <person name="Futrell-Griggs M."/>
            <person name="Abernathy B."/>
            <person name="Du J."/>
            <person name="Tian Z."/>
            <person name="Zhu L."/>
            <person name="Gill N."/>
            <person name="Joshi T."/>
            <person name="Libault M."/>
            <person name="Sethuraman A."/>
            <person name="Zhang X.-C."/>
            <person name="Shinozaki K."/>
            <person name="Nguyen H.T."/>
            <person name="Wing R.A."/>
            <person name="Cregan P."/>
            <person name="Specht J."/>
            <person name="Grimwood J."/>
            <person name="Rokhsar D."/>
            <person name="Stacey G."/>
            <person name="Shoemaker R.C."/>
            <person name="Jackson S.A."/>
        </authorList>
    </citation>
    <scope>NUCLEOTIDE SEQUENCE [LARGE SCALE GENOMIC DNA]</scope>
    <source>
        <strain evidence="2">cv. Williams 82</strain>
        <tissue evidence="1">Callus</tissue>
    </source>
</reference>
<gene>
    <name evidence="1" type="ORF">GLYMA_10G292600</name>
</gene>
<dbReference type="AlphaFoldDB" id="K7LM36"/>